<dbReference type="PANTHER" id="PTHR48081">
    <property type="entry name" value="AB HYDROLASE SUPERFAMILY PROTEIN C4A8.06C"/>
    <property type="match status" value="1"/>
</dbReference>
<keyword evidence="3" id="KW-0624">Polysaccharide degradation</keyword>
<dbReference type="AlphaFoldDB" id="A0A2Z5Y421"/>
<evidence type="ECO:0000313" key="3">
    <source>
        <dbReference type="EMBL" id="BBC61529.1"/>
    </source>
</evidence>
<keyword evidence="1 3" id="KW-0378">Hydrolase</keyword>
<accession>A0A2Z5Y421</accession>
<evidence type="ECO:0000256" key="1">
    <source>
        <dbReference type="ARBA" id="ARBA00022801"/>
    </source>
</evidence>
<dbReference type="GO" id="GO:0008236">
    <property type="term" value="F:serine-type peptidase activity"/>
    <property type="evidence" value="ECO:0007669"/>
    <property type="project" value="InterPro"/>
</dbReference>
<dbReference type="SUPFAM" id="SSF53474">
    <property type="entry name" value="alpha/beta-Hydrolases"/>
    <property type="match status" value="1"/>
</dbReference>
<keyword evidence="3" id="KW-0119">Carbohydrate metabolism</keyword>
<evidence type="ECO:0000259" key="2">
    <source>
        <dbReference type="Pfam" id="PF00326"/>
    </source>
</evidence>
<dbReference type="EMBL" id="AP018492">
    <property type="protein sequence ID" value="BBC61529.1"/>
    <property type="molecule type" value="Genomic_DNA"/>
</dbReference>
<keyword evidence="3" id="KW-0326">Glycosidase</keyword>
<keyword evidence="3" id="KW-0858">Xylan degradation</keyword>
<dbReference type="InterPro" id="IPR050300">
    <property type="entry name" value="GDXG_lipolytic_enzyme"/>
</dbReference>
<dbReference type="GO" id="GO:0045493">
    <property type="term" value="P:xylan catabolic process"/>
    <property type="evidence" value="ECO:0007669"/>
    <property type="project" value="UniProtKB-KW"/>
</dbReference>
<dbReference type="Gene3D" id="3.40.50.1820">
    <property type="entry name" value="alpha/beta hydrolase"/>
    <property type="match status" value="1"/>
</dbReference>
<proteinExistence type="predicted"/>
<dbReference type="InterPro" id="IPR001375">
    <property type="entry name" value="Peptidase_S9_cat"/>
</dbReference>
<sequence>MQTIEHVLTDYQQFTRPAESSLHMLYYDNTPHSCLLILPGGGYEHLAIFKEGIAIQQWAHSNHLHAALFAYQIENLTPEKIIIAVDDCLKMLKSNPLIKKIILIGFSAGGHLAMLFAKNHPKNIAGIILCYPVVYLTGPYAHQGSAQHFFGTTYSEKQANFFSSINGLPISPPPCFIWHTYGDQSVPIENSQALAEALTEKKGMVELHFFPKGKHGLAMTNQDPFIQQWVFLAESWINRLLKRKEEKNND</sequence>
<protein>
    <submittedName>
        <fullName evidence="3">Putative endo-1,4-beta-xylanase B</fullName>
    </submittedName>
</protein>
<dbReference type="Pfam" id="PF00326">
    <property type="entry name" value="Peptidase_S9"/>
    <property type="match status" value="1"/>
</dbReference>
<dbReference type="GO" id="GO:0006508">
    <property type="term" value="P:proteolysis"/>
    <property type="evidence" value="ECO:0007669"/>
    <property type="project" value="InterPro"/>
</dbReference>
<dbReference type="InterPro" id="IPR029058">
    <property type="entry name" value="AB_hydrolase_fold"/>
</dbReference>
<dbReference type="PANTHER" id="PTHR48081:SF6">
    <property type="entry name" value="PEPTIDASE S9 PROLYL OLIGOPEPTIDASE CATALYTIC DOMAIN-CONTAINING PROTEIN"/>
    <property type="match status" value="1"/>
</dbReference>
<feature type="domain" description="Peptidase S9 prolyl oligopeptidase catalytic" evidence="2">
    <location>
        <begin position="89"/>
        <end position="223"/>
    </location>
</feature>
<gene>
    <name evidence="3" type="ORF">DAT561_1431</name>
</gene>
<dbReference type="GeneID" id="57044163"/>
<dbReference type="GO" id="GO:0016798">
    <property type="term" value="F:hydrolase activity, acting on glycosyl bonds"/>
    <property type="evidence" value="ECO:0007669"/>
    <property type="project" value="UniProtKB-KW"/>
</dbReference>
<reference evidence="3 4" key="1">
    <citation type="submission" date="2018-01" db="EMBL/GenBank/DDBJ databases">
        <title>Whole genome sequence of Melissococcus plutonius DAT561.</title>
        <authorList>
            <person name="Okumura K."/>
            <person name="Takamatsu D."/>
            <person name="Okura M."/>
        </authorList>
    </citation>
    <scope>NUCLEOTIDE SEQUENCE [LARGE SCALE GENOMIC DNA]</scope>
    <source>
        <strain evidence="3 4">DAT561</strain>
    </source>
</reference>
<name>A0A2Z5Y421_9ENTE</name>
<dbReference type="Proteomes" id="UP000269226">
    <property type="component" value="Chromosome"/>
</dbReference>
<evidence type="ECO:0000313" key="4">
    <source>
        <dbReference type="Proteomes" id="UP000269226"/>
    </source>
</evidence>
<organism evidence="3 4">
    <name type="scientific">Melissococcus plutonius</name>
    <dbReference type="NCBI Taxonomy" id="33970"/>
    <lineage>
        <taxon>Bacteria</taxon>
        <taxon>Bacillati</taxon>
        <taxon>Bacillota</taxon>
        <taxon>Bacilli</taxon>
        <taxon>Lactobacillales</taxon>
        <taxon>Enterococcaceae</taxon>
        <taxon>Melissococcus</taxon>
    </lineage>
</organism>
<dbReference type="RefSeq" id="WP_015695335.1">
    <property type="nucleotide sequence ID" value="NZ_AP018492.1"/>
</dbReference>